<evidence type="ECO:0000256" key="1">
    <source>
        <dbReference type="SAM" id="Phobius"/>
    </source>
</evidence>
<keyword evidence="1" id="KW-0472">Membrane</keyword>
<dbReference type="RefSeq" id="WP_105912558.1">
    <property type="nucleotide sequence ID" value="NZ_NXGH01000043.1"/>
</dbReference>
<dbReference type="EMBL" id="NXGH01000043">
    <property type="protein sequence ID" value="PRM87502.1"/>
    <property type="molecule type" value="Genomic_DNA"/>
</dbReference>
<dbReference type="Gene3D" id="3.40.50.300">
    <property type="entry name" value="P-loop containing nucleotide triphosphate hydrolases"/>
    <property type="match status" value="1"/>
</dbReference>
<sequence>MSQEIPRLSANTREYVGTNAFDNDKLERRQLAEKFTTYLDRLNDGAVLAIDAPWGEGKTWFARNWEADLKEKNYKTIYIDAFEQDYVDEPFILLASELMEIIKENGSASDSKKFKTSATKIAKSTLSIGSKVGMNLATRVLLGNIDLNDEIEKSIGEVGSSAADGISKYIEDKFDNYKNEKEANEEFKNVLTTYALKQEKPIVIFIDELDRCKPNFAVSLIERIKHYFDVPNVVFILLLNKEQLENAIKGVYGINTDATKYLDKFINFYFNLPKQNKEDHRTQYKIENFIKVTMQKYSFTKSKDNDSFMKWLEYWSGYFSLSLRDLEKCVALYAFAYPTNAAYLLVYFIILKVKQPKLFNMLMNNDIKAQSEAKQQMEDIIKIYMKENNVDEKNIDKSLTFYFDLHNSYIENNFKDFETNYSEYFRGLHIFSIKDFFKSLMRKINIDMER</sequence>
<dbReference type="AlphaFoldDB" id="A0A2S9SLR4"/>
<dbReference type="Proteomes" id="UP000238649">
    <property type="component" value="Unassembled WGS sequence"/>
</dbReference>
<reference evidence="3 4" key="1">
    <citation type="submission" date="2017-09" db="EMBL/GenBank/DDBJ databases">
        <title>Reassesment of A. cryaerophilus.</title>
        <authorList>
            <person name="Perez-Cataluna A."/>
            <person name="Collado L."/>
            <person name="Salgado O."/>
            <person name="Lefinanco V."/>
            <person name="Figueras M.J."/>
        </authorList>
    </citation>
    <scope>NUCLEOTIDE SEQUENCE [LARGE SCALE GENOMIC DNA]</scope>
    <source>
        <strain evidence="3 4">LMG 9871</strain>
    </source>
</reference>
<accession>A0A2S9SLR4</accession>
<organism evidence="3 4">
    <name type="scientific">Aliarcobacter cryaerophilus</name>
    <dbReference type="NCBI Taxonomy" id="28198"/>
    <lineage>
        <taxon>Bacteria</taxon>
        <taxon>Pseudomonadati</taxon>
        <taxon>Campylobacterota</taxon>
        <taxon>Epsilonproteobacteria</taxon>
        <taxon>Campylobacterales</taxon>
        <taxon>Arcobacteraceae</taxon>
        <taxon>Aliarcobacter</taxon>
    </lineage>
</organism>
<comment type="caution">
    <text evidence="3">The sequence shown here is derived from an EMBL/GenBank/DDBJ whole genome shotgun (WGS) entry which is preliminary data.</text>
</comment>
<dbReference type="Pfam" id="PF07693">
    <property type="entry name" value="KAP_NTPase"/>
    <property type="match status" value="1"/>
</dbReference>
<name>A0A2S9SLR4_9BACT</name>
<gene>
    <name evidence="3" type="ORF">CJ671_09995</name>
</gene>
<protein>
    <recommendedName>
        <fullName evidence="2">KAP NTPase domain-containing protein</fullName>
    </recommendedName>
</protein>
<proteinExistence type="predicted"/>
<dbReference type="SUPFAM" id="SSF52540">
    <property type="entry name" value="P-loop containing nucleoside triphosphate hydrolases"/>
    <property type="match status" value="1"/>
</dbReference>
<evidence type="ECO:0000259" key="2">
    <source>
        <dbReference type="Pfam" id="PF07693"/>
    </source>
</evidence>
<dbReference type="OrthoDB" id="9806479at2"/>
<keyword evidence="1" id="KW-0812">Transmembrane</keyword>
<feature type="domain" description="KAP NTPase" evidence="2">
    <location>
        <begin position="29"/>
        <end position="305"/>
    </location>
</feature>
<feature type="transmembrane region" description="Helical" evidence="1">
    <location>
        <begin position="330"/>
        <end position="351"/>
    </location>
</feature>
<dbReference type="InterPro" id="IPR027417">
    <property type="entry name" value="P-loop_NTPase"/>
</dbReference>
<dbReference type="InterPro" id="IPR011646">
    <property type="entry name" value="KAP_P-loop"/>
</dbReference>
<evidence type="ECO:0000313" key="3">
    <source>
        <dbReference type="EMBL" id="PRM87502.1"/>
    </source>
</evidence>
<evidence type="ECO:0000313" key="4">
    <source>
        <dbReference type="Proteomes" id="UP000238649"/>
    </source>
</evidence>
<keyword evidence="1" id="KW-1133">Transmembrane helix</keyword>